<proteinExistence type="predicted"/>
<feature type="region of interest" description="Disordered" evidence="1">
    <location>
        <begin position="95"/>
        <end position="119"/>
    </location>
</feature>
<evidence type="ECO:0000313" key="3">
    <source>
        <dbReference type="Proteomes" id="UP000195913"/>
    </source>
</evidence>
<keyword evidence="3" id="KW-1185">Reference proteome</keyword>
<reference evidence="2 3" key="1">
    <citation type="submission" date="2017-02" db="EMBL/GenBank/DDBJ databases">
        <authorList>
            <person name="Peterson S.W."/>
        </authorList>
    </citation>
    <scope>NUCLEOTIDE SEQUENCE [LARGE SCALE GENOMIC DNA]</scope>
    <source>
        <strain evidence="2 3">B Ar 00.02</strain>
    </source>
</reference>
<protein>
    <submittedName>
        <fullName evidence="2">Uncharacterized protein</fullName>
    </submittedName>
</protein>
<dbReference type="Proteomes" id="UP000195913">
    <property type="component" value="Unassembled WGS sequence"/>
</dbReference>
<sequence>MKNYAEDQPSAHDSVYIDMDVDAAMRTAEEDDIEKAWVKNLEWKSPRCGEIVITVKGNDWNKENLNSVGGLILVGLADKSPEVQVVTTVTEDGKTKDVDTRTDDDYLTEGGNVGGTCDA</sequence>
<feature type="compositionally biased region" description="Basic and acidic residues" evidence="1">
    <location>
        <begin position="95"/>
        <end position="104"/>
    </location>
</feature>
<organism evidence="2 3">
    <name type="scientific">Arthrobacter rhombi</name>
    <dbReference type="NCBI Taxonomy" id="71253"/>
    <lineage>
        <taxon>Bacteria</taxon>
        <taxon>Bacillati</taxon>
        <taxon>Actinomycetota</taxon>
        <taxon>Actinomycetes</taxon>
        <taxon>Micrococcales</taxon>
        <taxon>Micrococcaceae</taxon>
        <taxon>Arthrobacter</taxon>
    </lineage>
</organism>
<dbReference type="EMBL" id="FUHW01000027">
    <property type="protein sequence ID" value="SJM62699.1"/>
    <property type="molecule type" value="Genomic_DNA"/>
</dbReference>
<accession>A0A1R4G3E7</accession>
<name>A0A1R4G3E7_9MICC</name>
<evidence type="ECO:0000313" key="2">
    <source>
        <dbReference type="EMBL" id="SJM62699.1"/>
    </source>
</evidence>
<dbReference type="AlphaFoldDB" id="A0A1R4G3E7"/>
<gene>
    <name evidence="2" type="ORF">FM101_07425</name>
</gene>
<evidence type="ECO:0000256" key="1">
    <source>
        <dbReference type="SAM" id="MobiDB-lite"/>
    </source>
</evidence>